<dbReference type="UniPathway" id="UPA00035">
    <property type="reaction ID" value="UER00043"/>
</dbReference>
<evidence type="ECO:0000259" key="9">
    <source>
        <dbReference type="Pfam" id="PF00218"/>
    </source>
</evidence>
<dbReference type="InterPro" id="IPR013785">
    <property type="entry name" value="Aldolase_TIM"/>
</dbReference>
<dbReference type="Proteomes" id="UP000240009">
    <property type="component" value="Unassembled WGS sequence"/>
</dbReference>
<protein>
    <recommendedName>
        <fullName evidence="8">Indole-3-glycerol phosphate synthase</fullName>
        <shortName evidence="8">IGPS</shortName>
        <ecNumber evidence="8">4.1.1.48</ecNumber>
    </recommendedName>
</protein>
<dbReference type="PANTHER" id="PTHR22854:SF2">
    <property type="entry name" value="INDOLE-3-GLYCEROL-PHOSPHATE SYNTHASE"/>
    <property type="match status" value="1"/>
</dbReference>
<reference evidence="10 11" key="1">
    <citation type="submission" date="2018-02" db="EMBL/GenBank/DDBJ databases">
        <title>Comparative genomes isolates from brazilian mangrove.</title>
        <authorList>
            <person name="Araujo J.E."/>
            <person name="Taketani R.G."/>
            <person name="Silva M.C.P."/>
            <person name="Loureco M.V."/>
            <person name="Andreote F.D."/>
        </authorList>
    </citation>
    <scope>NUCLEOTIDE SEQUENCE [LARGE SCALE GENOMIC DNA]</scope>
    <source>
        <strain evidence="10 11">HEX-2 MGV</strain>
    </source>
</reference>
<dbReference type="GO" id="GO:0004425">
    <property type="term" value="F:indole-3-glycerol-phosphate synthase activity"/>
    <property type="evidence" value="ECO:0007669"/>
    <property type="project" value="UniProtKB-UniRule"/>
</dbReference>
<dbReference type="PANTHER" id="PTHR22854">
    <property type="entry name" value="TRYPTOPHAN BIOSYNTHESIS PROTEIN"/>
    <property type="match status" value="1"/>
</dbReference>
<keyword evidence="7 8" id="KW-0456">Lyase</keyword>
<evidence type="ECO:0000256" key="2">
    <source>
        <dbReference type="ARBA" id="ARBA00004696"/>
    </source>
</evidence>
<dbReference type="InterPro" id="IPR013798">
    <property type="entry name" value="Indole-3-glycerol_P_synth_dom"/>
</dbReference>
<dbReference type="Pfam" id="PF00218">
    <property type="entry name" value="IGPS"/>
    <property type="match status" value="1"/>
</dbReference>
<comment type="pathway">
    <text evidence="2 8">Amino-acid biosynthesis; L-tryptophan biosynthesis; L-tryptophan from chorismate: step 4/5.</text>
</comment>
<dbReference type="SUPFAM" id="SSF51366">
    <property type="entry name" value="Ribulose-phoshate binding barrel"/>
    <property type="match status" value="1"/>
</dbReference>
<dbReference type="InterPro" id="IPR045186">
    <property type="entry name" value="Indole-3-glycerol_P_synth"/>
</dbReference>
<dbReference type="EC" id="4.1.1.48" evidence="8"/>
<dbReference type="NCBIfam" id="NF001377">
    <property type="entry name" value="PRK00278.2-4"/>
    <property type="match status" value="1"/>
</dbReference>
<evidence type="ECO:0000256" key="8">
    <source>
        <dbReference type="HAMAP-Rule" id="MF_00134"/>
    </source>
</evidence>
<dbReference type="EMBL" id="PUIA01000017">
    <property type="protein sequence ID" value="PQO37140.1"/>
    <property type="molecule type" value="Genomic_DNA"/>
</dbReference>
<keyword evidence="3 8" id="KW-0028">Amino-acid biosynthesis</keyword>
<dbReference type="CDD" id="cd00331">
    <property type="entry name" value="IGPS"/>
    <property type="match status" value="1"/>
</dbReference>
<gene>
    <name evidence="8" type="primary">trpC</name>
    <name evidence="10" type="ORF">C5Y96_07905</name>
</gene>
<keyword evidence="4 8" id="KW-0210">Decarboxylase</keyword>
<keyword evidence="6 8" id="KW-0057">Aromatic amino acid biosynthesis</keyword>
<dbReference type="RefSeq" id="WP_105351858.1">
    <property type="nucleotide sequence ID" value="NZ_PUIA01000017.1"/>
</dbReference>
<organism evidence="10 11">
    <name type="scientific">Blastopirellula marina</name>
    <dbReference type="NCBI Taxonomy" id="124"/>
    <lineage>
        <taxon>Bacteria</taxon>
        <taxon>Pseudomonadati</taxon>
        <taxon>Planctomycetota</taxon>
        <taxon>Planctomycetia</taxon>
        <taxon>Pirellulales</taxon>
        <taxon>Pirellulaceae</taxon>
        <taxon>Blastopirellula</taxon>
    </lineage>
</organism>
<dbReference type="InterPro" id="IPR011060">
    <property type="entry name" value="RibuloseP-bd_barrel"/>
</dbReference>
<dbReference type="NCBIfam" id="NF001373">
    <property type="entry name" value="PRK00278.1-6"/>
    <property type="match status" value="1"/>
</dbReference>
<evidence type="ECO:0000256" key="4">
    <source>
        <dbReference type="ARBA" id="ARBA00022793"/>
    </source>
</evidence>
<evidence type="ECO:0000313" key="10">
    <source>
        <dbReference type="EMBL" id="PQO37140.1"/>
    </source>
</evidence>
<dbReference type="Gene3D" id="3.20.20.70">
    <property type="entry name" value="Aldolase class I"/>
    <property type="match status" value="1"/>
</dbReference>
<evidence type="ECO:0000256" key="3">
    <source>
        <dbReference type="ARBA" id="ARBA00022605"/>
    </source>
</evidence>
<evidence type="ECO:0000313" key="11">
    <source>
        <dbReference type="Proteomes" id="UP000240009"/>
    </source>
</evidence>
<sequence>MAEPTVLDKIVTKKWEEIAAAKSVRPLVEVEARLADAPAPRDFLGALSSGGAVKLIAEVKKASPSKGLIRPDFHPVQIAQDYEAAGAACISCLTDESFFQGHLDYLVAIRREVGLPILRKDFVLDPYQVIEARAAGADAVLLIAECLDDDALKSLHDQICELGMTPLVELYDESNVSRVLDIGAQLVGINNRDLRTFEVDLNHTIRLGRQIPDHCVLVGESGIFTHDDIRLLQENDVDAVLVGESLMRQDDVQAAVRKLLDGA</sequence>
<dbReference type="AlphaFoldDB" id="A0A2S8FYH9"/>
<evidence type="ECO:0000256" key="6">
    <source>
        <dbReference type="ARBA" id="ARBA00023141"/>
    </source>
</evidence>
<dbReference type="GO" id="GO:0000162">
    <property type="term" value="P:L-tryptophan biosynthetic process"/>
    <property type="evidence" value="ECO:0007669"/>
    <property type="project" value="UniProtKB-UniRule"/>
</dbReference>
<dbReference type="InterPro" id="IPR001468">
    <property type="entry name" value="Indole-3-GlycerolPSynthase_CS"/>
</dbReference>
<feature type="domain" description="Indole-3-glycerol phosphate synthase" evidence="9">
    <location>
        <begin position="7"/>
        <end position="259"/>
    </location>
</feature>
<dbReference type="OrthoDB" id="9804217at2"/>
<comment type="similarity">
    <text evidence="8">Belongs to the TrpC family.</text>
</comment>
<dbReference type="GO" id="GO:0004640">
    <property type="term" value="F:phosphoribosylanthranilate isomerase activity"/>
    <property type="evidence" value="ECO:0007669"/>
    <property type="project" value="TreeGrafter"/>
</dbReference>
<comment type="caution">
    <text evidence="10">The sequence shown here is derived from an EMBL/GenBank/DDBJ whole genome shotgun (WGS) entry which is preliminary data.</text>
</comment>
<dbReference type="PROSITE" id="PS00614">
    <property type="entry name" value="IGPS"/>
    <property type="match status" value="1"/>
</dbReference>
<evidence type="ECO:0000256" key="5">
    <source>
        <dbReference type="ARBA" id="ARBA00022822"/>
    </source>
</evidence>
<dbReference type="FunFam" id="3.20.20.70:FF:000024">
    <property type="entry name" value="Indole-3-glycerol phosphate synthase"/>
    <property type="match status" value="1"/>
</dbReference>
<dbReference type="HAMAP" id="MF_00134_B">
    <property type="entry name" value="IGPS_B"/>
    <property type="match status" value="1"/>
</dbReference>
<proteinExistence type="inferred from homology"/>
<evidence type="ECO:0000256" key="7">
    <source>
        <dbReference type="ARBA" id="ARBA00023239"/>
    </source>
</evidence>
<name>A0A2S8FYH9_9BACT</name>
<evidence type="ECO:0000256" key="1">
    <source>
        <dbReference type="ARBA" id="ARBA00001633"/>
    </source>
</evidence>
<accession>A0A2S8FYH9</accession>
<keyword evidence="5 8" id="KW-0822">Tryptophan biosynthesis</keyword>
<comment type="catalytic activity">
    <reaction evidence="1 8">
        <text>1-(2-carboxyphenylamino)-1-deoxy-D-ribulose 5-phosphate + H(+) = (1S,2R)-1-C-(indol-3-yl)glycerol 3-phosphate + CO2 + H2O</text>
        <dbReference type="Rhea" id="RHEA:23476"/>
        <dbReference type="ChEBI" id="CHEBI:15377"/>
        <dbReference type="ChEBI" id="CHEBI:15378"/>
        <dbReference type="ChEBI" id="CHEBI:16526"/>
        <dbReference type="ChEBI" id="CHEBI:58613"/>
        <dbReference type="ChEBI" id="CHEBI:58866"/>
        <dbReference type="EC" id="4.1.1.48"/>
    </reaction>
</comment>